<comment type="similarity">
    <text evidence="2 6">Belongs to the zinc-containing alcohol dehydrogenase family.</text>
</comment>
<dbReference type="PANTHER" id="PTHR43161">
    <property type="entry name" value="SORBITOL DEHYDROGENASE"/>
    <property type="match status" value="1"/>
</dbReference>
<dbReference type="SUPFAM" id="SSF51735">
    <property type="entry name" value="NAD(P)-binding Rossmann-fold domains"/>
    <property type="match status" value="1"/>
</dbReference>
<dbReference type="GO" id="GO:0008270">
    <property type="term" value="F:zinc ion binding"/>
    <property type="evidence" value="ECO:0007669"/>
    <property type="project" value="InterPro"/>
</dbReference>
<evidence type="ECO:0000256" key="4">
    <source>
        <dbReference type="ARBA" id="ARBA00022833"/>
    </source>
</evidence>
<dbReference type="InterPro" id="IPR011032">
    <property type="entry name" value="GroES-like_sf"/>
</dbReference>
<keyword evidence="9" id="KW-1185">Reference proteome</keyword>
<keyword evidence="5" id="KW-0560">Oxidoreductase</keyword>
<dbReference type="Gene3D" id="3.40.50.720">
    <property type="entry name" value="NAD(P)-binding Rossmann-like Domain"/>
    <property type="match status" value="1"/>
</dbReference>
<organism evidence="8 9">
    <name type="scientific">Calocera cornea HHB12733</name>
    <dbReference type="NCBI Taxonomy" id="1353952"/>
    <lineage>
        <taxon>Eukaryota</taxon>
        <taxon>Fungi</taxon>
        <taxon>Dikarya</taxon>
        <taxon>Basidiomycota</taxon>
        <taxon>Agaricomycotina</taxon>
        <taxon>Dacrymycetes</taxon>
        <taxon>Dacrymycetales</taxon>
        <taxon>Dacrymycetaceae</taxon>
        <taxon>Calocera</taxon>
    </lineage>
</organism>
<evidence type="ECO:0000256" key="3">
    <source>
        <dbReference type="ARBA" id="ARBA00022723"/>
    </source>
</evidence>
<evidence type="ECO:0000256" key="1">
    <source>
        <dbReference type="ARBA" id="ARBA00001947"/>
    </source>
</evidence>
<evidence type="ECO:0000256" key="5">
    <source>
        <dbReference type="ARBA" id="ARBA00023002"/>
    </source>
</evidence>
<feature type="domain" description="Enoyl reductase (ER)" evidence="7">
    <location>
        <begin position="9"/>
        <end position="355"/>
    </location>
</feature>
<dbReference type="PANTHER" id="PTHR43161:SF23">
    <property type="entry name" value="(R,R)-BUTANEDIOL DEHYDROGENASE-RELATED"/>
    <property type="match status" value="1"/>
</dbReference>
<dbReference type="Pfam" id="PF08240">
    <property type="entry name" value="ADH_N"/>
    <property type="match status" value="1"/>
</dbReference>
<evidence type="ECO:0000256" key="2">
    <source>
        <dbReference type="ARBA" id="ARBA00008072"/>
    </source>
</evidence>
<dbReference type="InParanoid" id="A0A165EM19"/>
<dbReference type="GO" id="GO:0000721">
    <property type="term" value="F:(R,R)-butanediol dehydrogenase activity"/>
    <property type="evidence" value="ECO:0007669"/>
    <property type="project" value="TreeGrafter"/>
</dbReference>
<dbReference type="Gene3D" id="3.90.180.10">
    <property type="entry name" value="Medium-chain alcohol dehydrogenases, catalytic domain"/>
    <property type="match status" value="1"/>
</dbReference>
<proteinExistence type="inferred from homology"/>
<keyword evidence="3 6" id="KW-0479">Metal-binding</keyword>
<comment type="cofactor">
    <cofactor evidence="1 6">
        <name>Zn(2+)</name>
        <dbReference type="ChEBI" id="CHEBI:29105"/>
    </cofactor>
</comment>
<accession>A0A165EM19</accession>
<dbReference type="Pfam" id="PF00107">
    <property type="entry name" value="ADH_zinc_N"/>
    <property type="match status" value="1"/>
</dbReference>
<reference evidence="8 9" key="1">
    <citation type="journal article" date="2016" name="Mol. Biol. Evol.">
        <title>Comparative Genomics of Early-Diverging Mushroom-Forming Fungi Provides Insights into the Origins of Lignocellulose Decay Capabilities.</title>
        <authorList>
            <person name="Nagy L.G."/>
            <person name="Riley R."/>
            <person name="Tritt A."/>
            <person name="Adam C."/>
            <person name="Daum C."/>
            <person name="Floudas D."/>
            <person name="Sun H."/>
            <person name="Yadav J.S."/>
            <person name="Pangilinan J."/>
            <person name="Larsson K.H."/>
            <person name="Matsuura K."/>
            <person name="Barry K."/>
            <person name="Labutti K."/>
            <person name="Kuo R."/>
            <person name="Ohm R.A."/>
            <person name="Bhattacharya S.S."/>
            <person name="Shirouzu T."/>
            <person name="Yoshinaga Y."/>
            <person name="Martin F.M."/>
            <person name="Grigoriev I.V."/>
            <person name="Hibbett D.S."/>
        </authorList>
    </citation>
    <scope>NUCLEOTIDE SEQUENCE [LARGE SCALE GENOMIC DNA]</scope>
    <source>
        <strain evidence="8 9">HHB12733</strain>
    </source>
</reference>
<dbReference type="InterPro" id="IPR013149">
    <property type="entry name" value="ADH-like_C"/>
</dbReference>
<evidence type="ECO:0000259" key="7">
    <source>
        <dbReference type="SMART" id="SM00829"/>
    </source>
</evidence>
<dbReference type="AlphaFoldDB" id="A0A165EM19"/>
<dbReference type="InterPro" id="IPR036291">
    <property type="entry name" value="NAD(P)-bd_dom_sf"/>
</dbReference>
<dbReference type="PROSITE" id="PS00059">
    <property type="entry name" value="ADH_ZINC"/>
    <property type="match status" value="1"/>
</dbReference>
<dbReference type="OrthoDB" id="3941538at2759"/>
<dbReference type="GO" id="GO:0005737">
    <property type="term" value="C:cytoplasm"/>
    <property type="evidence" value="ECO:0007669"/>
    <property type="project" value="TreeGrafter"/>
</dbReference>
<evidence type="ECO:0000313" key="9">
    <source>
        <dbReference type="Proteomes" id="UP000076842"/>
    </source>
</evidence>
<evidence type="ECO:0000256" key="6">
    <source>
        <dbReference type="RuleBase" id="RU361277"/>
    </source>
</evidence>
<dbReference type="InterPro" id="IPR020843">
    <property type="entry name" value="ER"/>
</dbReference>
<dbReference type="SMART" id="SM00829">
    <property type="entry name" value="PKS_ER"/>
    <property type="match status" value="1"/>
</dbReference>
<dbReference type="SUPFAM" id="SSF50129">
    <property type="entry name" value="GroES-like"/>
    <property type="match status" value="1"/>
</dbReference>
<dbReference type="InterPro" id="IPR013154">
    <property type="entry name" value="ADH-like_N"/>
</dbReference>
<gene>
    <name evidence="8" type="ORF">CALCODRAFT_498955</name>
</gene>
<protein>
    <submittedName>
        <fullName evidence="8">Putative zinc-containing alcohol dehydrogenase</fullName>
    </submittedName>
</protein>
<dbReference type="EMBL" id="KV424000">
    <property type="protein sequence ID" value="KZT55136.1"/>
    <property type="molecule type" value="Genomic_DNA"/>
</dbReference>
<dbReference type="GO" id="GO:0034079">
    <property type="term" value="P:butanediol biosynthetic process"/>
    <property type="evidence" value="ECO:0007669"/>
    <property type="project" value="TreeGrafter"/>
</dbReference>
<dbReference type="InterPro" id="IPR002328">
    <property type="entry name" value="ADH_Zn_CS"/>
</dbReference>
<dbReference type="Proteomes" id="UP000076842">
    <property type="component" value="Unassembled WGS sequence"/>
</dbReference>
<keyword evidence="4 6" id="KW-0862">Zinc</keyword>
<name>A0A165EM19_9BASI</name>
<dbReference type="CDD" id="cd08233">
    <property type="entry name" value="butanediol_DH_like"/>
    <property type="match status" value="1"/>
</dbReference>
<sequence>MRAAAFYDKRDIRIVDKPVPEPKADEIRVKVEWCGICGSDMHEYEGGPHGVPTMGHPGVHPLTGKTALPLVLGHEFSGTIDKLGPQADTEKYRVGQRVCVEPIITCGQCKLCRTGFENCCPKMGIIGVADDGGFAEYALARQHRVHLLPDNVSFEIGALIEPLCVAWHAVRQANFKMGQTALVLGGGPVGLAVLKVLHSVGARSVYVSEVADARKVYAKKSGATEVWDPREVDVVQACKDRSPDGLGVDVSFDCAGVPASIKTAIKAVKPRGTILNVALWDRDVPVSLSDITAGEKVLIGTACMVDDFPAVIQAVSDGRLNTDGLITGKISLEDIVNDGFEAIARARDKHVKILASPVKR</sequence>
<evidence type="ECO:0000313" key="8">
    <source>
        <dbReference type="EMBL" id="KZT55136.1"/>
    </source>
</evidence>
<dbReference type="STRING" id="1353952.A0A165EM19"/>